<dbReference type="Proteomes" id="UP000031501">
    <property type="component" value="Chromosome"/>
</dbReference>
<evidence type="ECO:0000313" key="3">
    <source>
        <dbReference type="Proteomes" id="UP000031501"/>
    </source>
</evidence>
<evidence type="ECO:0000313" key="2">
    <source>
        <dbReference type="EMBL" id="ASN27032.1"/>
    </source>
</evidence>
<feature type="region of interest" description="Disordered" evidence="1">
    <location>
        <begin position="57"/>
        <end position="89"/>
    </location>
</feature>
<evidence type="ECO:0000256" key="1">
    <source>
        <dbReference type="SAM" id="MobiDB-lite"/>
    </source>
</evidence>
<feature type="region of interest" description="Disordered" evidence="1">
    <location>
        <begin position="1"/>
        <end position="20"/>
    </location>
</feature>
<dbReference type="InterPro" id="IPR036188">
    <property type="entry name" value="FAD/NAD-bd_sf"/>
</dbReference>
<keyword evidence="3" id="KW-1185">Reference proteome</keyword>
<dbReference type="KEGG" id="splu:LK06_025675"/>
<proteinExistence type="predicted"/>
<organism evidence="2 3">
    <name type="scientific">Streptomyces pluripotens</name>
    <dbReference type="NCBI Taxonomy" id="1355015"/>
    <lineage>
        <taxon>Bacteria</taxon>
        <taxon>Bacillati</taxon>
        <taxon>Actinomycetota</taxon>
        <taxon>Actinomycetes</taxon>
        <taxon>Kitasatosporales</taxon>
        <taxon>Streptomycetaceae</taxon>
        <taxon>Streptomyces</taxon>
    </lineage>
</organism>
<reference evidence="2 3" key="1">
    <citation type="submission" date="2017-07" db="EMBL/GenBank/DDBJ databases">
        <title>Genome sequence of Streptomyces pluripotens MUSC 137T.</title>
        <authorList>
            <person name="Ser H.-L."/>
            <person name="Lee L.-H."/>
        </authorList>
    </citation>
    <scope>NUCLEOTIDE SEQUENCE [LARGE SCALE GENOMIC DNA]</scope>
    <source>
        <strain evidence="2 3">MUSC 137</strain>
    </source>
</reference>
<accession>A0A221P4F1</accession>
<gene>
    <name evidence="2" type="ORF">LK07_26835</name>
</gene>
<protein>
    <submittedName>
        <fullName evidence="2">Uncharacterized protein</fullName>
    </submittedName>
</protein>
<dbReference type="STRING" id="1355015.LK06_025675"/>
<dbReference type="SUPFAM" id="SSF51905">
    <property type="entry name" value="FAD/NAD(P)-binding domain"/>
    <property type="match status" value="1"/>
</dbReference>
<sequence length="255" mass="27417">MVAWDRNMSEGKLLKSPPSVSMLGGRRRGFTPDVYCRQVGESRLSGHDQVPVEPFVRDGRGSGGQLVSDGFGGGSTPPPHRQPDTPLGRSWGSYGVVRHGTAFRCVSQQVRLKPWRRVLAPFGSWWLTPCPGGVAPMSPRQHVIGARAEGNGVEVTMRNGQRRTRSLCTGHVVVATGRRVSPEAVDFLAPDLRTRLVRRARCPHLDAGVRSSVPSLYSTGTPAAATFGPLLRFTCGTGFAAPRLAVATAQREGQG</sequence>
<dbReference type="AlphaFoldDB" id="A0A221P4F1"/>
<name>A0A221P4F1_9ACTN</name>
<dbReference type="EMBL" id="CP022433">
    <property type="protein sequence ID" value="ASN27032.1"/>
    <property type="molecule type" value="Genomic_DNA"/>
</dbReference>